<dbReference type="PANTHER" id="PTHR38471:SF2">
    <property type="entry name" value="FOUR HELIX BUNDLE PROTEIN"/>
    <property type="match status" value="1"/>
</dbReference>
<dbReference type="RefSeq" id="WP_386820931.1">
    <property type="nucleotide sequence ID" value="NZ_JBHUIT010000031.1"/>
</dbReference>
<dbReference type="NCBIfam" id="TIGR02436">
    <property type="entry name" value="four helix bundle protein"/>
    <property type="match status" value="1"/>
</dbReference>
<organism evidence="1 2">
    <name type="scientific">Luteolibacter algae</name>
    <dbReference type="NCBI Taxonomy" id="454151"/>
    <lineage>
        <taxon>Bacteria</taxon>
        <taxon>Pseudomonadati</taxon>
        <taxon>Verrucomicrobiota</taxon>
        <taxon>Verrucomicrobiia</taxon>
        <taxon>Verrucomicrobiales</taxon>
        <taxon>Verrucomicrobiaceae</taxon>
        <taxon>Luteolibacter</taxon>
    </lineage>
</organism>
<dbReference type="Gene3D" id="1.20.1440.60">
    <property type="entry name" value="23S rRNA-intervening sequence"/>
    <property type="match status" value="1"/>
</dbReference>
<dbReference type="PIRSF" id="PIRSF035652">
    <property type="entry name" value="CHP02436"/>
    <property type="match status" value="1"/>
</dbReference>
<accession>A0ABW5DAU4</accession>
<gene>
    <name evidence="1" type="ORF">ACFSSA_13100</name>
</gene>
<sequence>MNDQIEHPFELRERTKLFGLRIVRMFVALPKSEEARVLGRQVLRSGTSVGANYREAHRSRSKAEFIAKLGDCLKELDETAYWLELLTESAIVPPAKLASLQDETDQLLAILTTISKKSKE</sequence>
<reference evidence="2" key="1">
    <citation type="journal article" date="2019" name="Int. J. Syst. Evol. Microbiol.">
        <title>The Global Catalogue of Microorganisms (GCM) 10K type strain sequencing project: providing services to taxonomists for standard genome sequencing and annotation.</title>
        <authorList>
            <consortium name="The Broad Institute Genomics Platform"/>
            <consortium name="The Broad Institute Genome Sequencing Center for Infectious Disease"/>
            <person name="Wu L."/>
            <person name="Ma J."/>
        </authorList>
    </citation>
    <scope>NUCLEOTIDE SEQUENCE [LARGE SCALE GENOMIC DNA]</scope>
    <source>
        <strain evidence="2">CGMCC 4.7106</strain>
    </source>
</reference>
<evidence type="ECO:0000313" key="1">
    <source>
        <dbReference type="EMBL" id="MFD2257613.1"/>
    </source>
</evidence>
<dbReference type="InterPro" id="IPR036583">
    <property type="entry name" value="23S_rRNA_IVS_sf"/>
</dbReference>
<name>A0ABW5DAU4_9BACT</name>
<protein>
    <submittedName>
        <fullName evidence="1">Four helix bundle protein</fullName>
    </submittedName>
</protein>
<dbReference type="Proteomes" id="UP001597375">
    <property type="component" value="Unassembled WGS sequence"/>
</dbReference>
<proteinExistence type="predicted"/>
<evidence type="ECO:0000313" key="2">
    <source>
        <dbReference type="Proteomes" id="UP001597375"/>
    </source>
</evidence>
<dbReference type="EMBL" id="JBHUIT010000031">
    <property type="protein sequence ID" value="MFD2257613.1"/>
    <property type="molecule type" value="Genomic_DNA"/>
</dbReference>
<keyword evidence="2" id="KW-1185">Reference proteome</keyword>
<comment type="caution">
    <text evidence="1">The sequence shown here is derived from an EMBL/GenBank/DDBJ whole genome shotgun (WGS) entry which is preliminary data.</text>
</comment>
<dbReference type="SUPFAM" id="SSF158446">
    <property type="entry name" value="IVS-encoded protein-like"/>
    <property type="match status" value="1"/>
</dbReference>
<dbReference type="InterPro" id="IPR012657">
    <property type="entry name" value="23S_rRNA-intervening_sequence"/>
</dbReference>
<dbReference type="Pfam" id="PF05635">
    <property type="entry name" value="23S_rRNA_IVP"/>
    <property type="match status" value="1"/>
</dbReference>
<dbReference type="PANTHER" id="PTHR38471">
    <property type="entry name" value="FOUR HELIX BUNDLE PROTEIN"/>
    <property type="match status" value="1"/>
</dbReference>